<dbReference type="Pfam" id="PF13621">
    <property type="entry name" value="Cupin_8"/>
    <property type="match status" value="1"/>
</dbReference>
<reference evidence="3" key="1">
    <citation type="submission" date="2021-05" db="EMBL/GenBank/DDBJ databases">
        <title>The genome of the haptophyte Pavlova lutheri (Diacronema luteri, Pavlovales) - a model for lipid biosynthesis in eukaryotic algae.</title>
        <authorList>
            <person name="Hulatt C.J."/>
            <person name="Posewitz M.C."/>
        </authorList>
    </citation>
    <scope>NUCLEOTIDE SEQUENCE</scope>
    <source>
        <strain evidence="3">NIVA-4/92</strain>
    </source>
</reference>
<accession>A0A8J6CDM6</accession>
<dbReference type="EMBL" id="JAGTXO010000006">
    <property type="protein sequence ID" value="KAG8467241.1"/>
    <property type="molecule type" value="Genomic_DNA"/>
</dbReference>
<dbReference type="PANTHER" id="PTHR12480:SF22">
    <property type="entry name" value="JMJC DOMAIN-CONTAINING PROTEIN"/>
    <property type="match status" value="1"/>
</dbReference>
<dbReference type="PANTHER" id="PTHR12480">
    <property type="entry name" value="ARGININE DEMETHYLASE AND LYSYL-HYDROXYLASE JMJD"/>
    <property type="match status" value="1"/>
</dbReference>
<sequence>MAGSRKKRCREELLDVRVARPSLLLGAMPLIARWYRRQHGAGAAPLWPEGVGASSRLQIIARTEEGSRFLRESLAQLESAALATTECEEAAHALGTAATLAWALGDLERAHRDACGALGACREADDRDSLCEVQSLLVRLERQMRASTTLRALGPPLPPAIAQVDRVRADELSVRQFMQRYALARRPCVFEGLGSEVVRDAPFDWQVAVWRQMLRSGEDPPSPAVERLRAAAARRVRLKRREAHSSEWARLEDAPLDAGAPETLGEVIDGLADGACGDYLFDWSLPINCPELLDGVRIPRYFAHDALQACASDGALYRESWPSLFLGAAGSSCALHVDTFGSHFWCALLDGRKRWVFFPPSQLGQLGVDFTLSADGAFDARADALADALHAMPIDELATARGALAALSSPWASARDLRPMVCELRAGDALFVPAGMPHAVRNSTGPALSLSANFIDATNLDSALAELELAALTDERARALVSQLEARGCGAAGSARRLYEIGEHVPFAEYKRGDPSAGGKWPQLDLATAEHVRACTEWDGTVGDPQTVSSSARSPMHTAVDADGGADRARARSAGEASGACGEGLRPFAFDPDELSADDDDCG</sequence>
<dbReference type="InterPro" id="IPR003347">
    <property type="entry name" value="JmjC_dom"/>
</dbReference>
<dbReference type="GO" id="GO:0106140">
    <property type="term" value="F:P-TEFb complex binding"/>
    <property type="evidence" value="ECO:0007669"/>
    <property type="project" value="TreeGrafter"/>
</dbReference>
<dbReference type="GO" id="GO:0005634">
    <property type="term" value="C:nucleus"/>
    <property type="evidence" value="ECO:0007669"/>
    <property type="project" value="TreeGrafter"/>
</dbReference>
<dbReference type="InterPro" id="IPR041667">
    <property type="entry name" value="Cupin_8"/>
</dbReference>
<gene>
    <name evidence="3" type="ORF">KFE25_000557</name>
</gene>
<dbReference type="SMART" id="SM00558">
    <property type="entry name" value="JmjC"/>
    <property type="match status" value="1"/>
</dbReference>
<dbReference type="AlphaFoldDB" id="A0A8J6CDM6"/>
<dbReference type="SUPFAM" id="SSF51197">
    <property type="entry name" value="Clavaminate synthase-like"/>
    <property type="match status" value="1"/>
</dbReference>
<dbReference type="Proteomes" id="UP000751190">
    <property type="component" value="Unassembled WGS sequence"/>
</dbReference>
<feature type="domain" description="JmjC" evidence="2">
    <location>
        <begin position="287"/>
        <end position="471"/>
    </location>
</feature>
<evidence type="ECO:0000256" key="1">
    <source>
        <dbReference type="SAM" id="MobiDB-lite"/>
    </source>
</evidence>
<dbReference type="GO" id="GO:0033749">
    <property type="term" value="F:histone H4R3 demethylase activity"/>
    <property type="evidence" value="ECO:0007669"/>
    <property type="project" value="TreeGrafter"/>
</dbReference>
<dbReference type="OrthoDB" id="47172at2759"/>
<feature type="compositionally biased region" description="Acidic residues" evidence="1">
    <location>
        <begin position="591"/>
        <end position="603"/>
    </location>
</feature>
<evidence type="ECO:0000313" key="3">
    <source>
        <dbReference type="EMBL" id="KAG8467241.1"/>
    </source>
</evidence>
<dbReference type="GO" id="GO:0005737">
    <property type="term" value="C:cytoplasm"/>
    <property type="evidence" value="ECO:0007669"/>
    <property type="project" value="TreeGrafter"/>
</dbReference>
<organism evidence="3 4">
    <name type="scientific">Diacronema lutheri</name>
    <name type="common">Unicellular marine alga</name>
    <name type="synonym">Monochrysis lutheri</name>
    <dbReference type="NCBI Taxonomy" id="2081491"/>
    <lineage>
        <taxon>Eukaryota</taxon>
        <taxon>Haptista</taxon>
        <taxon>Haptophyta</taxon>
        <taxon>Pavlovophyceae</taxon>
        <taxon>Pavlovales</taxon>
        <taxon>Pavlovaceae</taxon>
        <taxon>Diacronema</taxon>
    </lineage>
</organism>
<name>A0A8J6CDM6_DIALT</name>
<feature type="compositionally biased region" description="Low complexity" evidence="1">
    <location>
        <begin position="572"/>
        <end position="584"/>
    </location>
</feature>
<proteinExistence type="predicted"/>
<dbReference type="Gene3D" id="2.60.120.650">
    <property type="entry name" value="Cupin"/>
    <property type="match status" value="1"/>
</dbReference>
<evidence type="ECO:0000259" key="2">
    <source>
        <dbReference type="PROSITE" id="PS51184"/>
    </source>
</evidence>
<dbReference type="InterPro" id="IPR050910">
    <property type="entry name" value="JMJD6_ArgDemeth/LysHydrox"/>
</dbReference>
<comment type="caution">
    <text evidence="3">The sequence shown here is derived from an EMBL/GenBank/DDBJ whole genome shotgun (WGS) entry which is preliminary data.</text>
</comment>
<feature type="compositionally biased region" description="Polar residues" evidence="1">
    <location>
        <begin position="544"/>
        <end position="553"/>
    </location>
</feature>
<evidence type="ECO:0000313" key="4">
    <source>
        <dbReference type="Proteomes" id="UP000751190"/>
    </source>
</evidence>
<feature type="region of interest" description="Disordered" evidence="1">
    <location>
        <begin position="539"/>
        <end position="603"/>
    </location>
</feature>
<protein>
    <recommendedName>
        <fullName evidence="2">JmjC domain-containing protein</fullName>
    </recommendedName>
</protein>
<keyword evidence="4" id="KW-1185">Reference proteome</keyword>
<dbReference type="PROSITE" id="PS51184">
    <property type="entry name" value="JMJC"/>
    <property type="match status" value="1"/>
</dbReference>